<reference evidence="1" key="1">
    <citation type="journal article" date="2020" name="Stud. Mycol.">
        <title>101 Dothideomycetes genomes: a test case for predicting lifestyles and emergence of pathogens.</title>
        <authorList>
            <person name="Haridas S."/>
            <person name="Albert R."/>
            <person name="Binder M."/>
            <person name="Bloem J."/>
            <person name="Labutti K."/>
            <person name="Salamov A."/>
            <person name="Andreopoulos B."/>
            <person name="Baker S."/>
            <person name="Barry K."/>
            <person name="Bills G."/>
            <person name="Bluhm B."/>
            <person name="Cannon C."/>
            <person name="Castanera R."/>
            <person name="Culley D."/>
            <person name="Daum C."/>
            <person name="Ezra D."/>
            <person name="Gonzalez J."/>
            <person name="Henrissat B."/>
            <person name="Kuo A."/>
            <person name="Liang C."/>
            <person name="Lipzen A."/>
            <person name="Lutzoni F."/>
            <person name="Magnuson J."/>
            <person name="Mondo S."/>
            <person name="Nolan M."/>
            <person name="Ohm R."/>
            <person name="Pangilinan J."/>
            <person name="Park H.-J."/>
            <person name="Ramirez L."/>
            <person name="Alfaro M."/>
            <person name="Sun H."/>
            <person name="Tritt A."/>
            <person name="Yoshinaga Y."/>
            <person name="Zwiers L.-H."/>
            <person name="Turgeon B."/>
            <person name="Goodwin S."/>
            <person name="Spatafora J."/>
            <person name="Crous P."/>
            <person name="Grigoriev I."/>
        </authorList>
    </citation>
    <scope>NUCLEOTIDE SEQUENCE</scope>
    <source>
        <strain evidence="1">CBS 473.64</strain>
    </source>
</reference>
<protein>
    <submittedName>
        <fullName evidence="1">Uncharacterized protein</fullName>
    </submittedName>
</protein>
<evidence type="ECO:0000313" key="1">
    <source>
        <dbReference type="EMBL" id="KAF2645376.1"/>
    </source>
</evidence>
<proteinExistence type="predicted"/>
<dbReference type="EMBL" id="MU006777">
    <property type="protein sequence ID" value="KAF2645376.1"/>
    <property type="molecule type" value="Genomic_DNA"/>
</dbReference>
<name>A0A6A6SBY8_9PLEO</name>
<sequence length="83" mass="8986">MRLAPEPNSQTSRLDFFQTSVPNIRRCAPLPTACLSCLSPAWSMVGCAYPFPSRACLAYLSPLHISGVPALAASFLSSHQHHC</sequence>
<accession>A0A6A6SBY8</accession>
<dbReference type="Proteomes" id="UP000799753">
    <property type="component" value="Unassembled WGS sequence"/>
</dbReference>
<gene>
    <name evidence="1" type="ORF">P280DRAFT_118371</name>
</gene>
<dbReference type="AlphaFoldDB" id="A0A6A6SBY8"/>
<keyword evidence="2" id="KW-1185">Reference proteome</keyword>
<evidence type="ECO:0000313" key="2">
    <source>
        <dbReference type="Proteomes" id="UP000799753"/>
    </source>
</evidence>
<organism evidence="1 2">
    <name type="scientific">Massarina eburnea CBS 473.64</name>
    <dbReference type="NCBI Taxonomy" id="1395130"/>
    <lineage>
        <taxon>Eukaryota</taxon>
        <taxon>Fungi</taxon>
        <taxon>Dikarya</taxon>
        <taxon>Ascomycota</taxon>
        <taxon>Pezizomycotina</taxon>
        <taxon>Dothideomycetes</taxon>
        <taxon>Pleosporomycetidae</taxon>
        <taxon>Pleosporales</taxon>
        <taxon>Massarineae</taxon>
        <taxon>Massarinaceae</taxon>
        <taxon>Massarina</taxon>
    </lineage>
</organism>